<comment type="caution">
    <text evidence="1">The sequence shown here is derived from an EMBL/GenBank/DDBJ whole genome shotgun (WGS) entry which is preliminary data.</text>
</comment>
<dbReference type="EMBL" id="JASBWV010000010">
    <property type="protein sequence ID" value="KAJ9124529.1"/>
    <property type="molecule type" value="Genomic_DNA"/>
</dbReference>
<evidence type="ECO:0000313" key="2">
    <source>
        <dbReference type="Proteomes" id="UP001234202"/>
    </source>
</evidence>
<organism evidence="1 2">
    <name type="scientific">Naganishia onofrii</name>
    <dbReference type="NCBI Taxonomy" id="1851511"/>
    <lineage>
        <taxon>Eukaryota</taxon>
        <taxon>Fungi</taxon>
        <taxon>Dikarya</taxon>
        <taxon>Basidiomycota</taxon>
        <taxon>Agaricomycotina</taxon>
        <taxon>Tremellomycetes</taxon>
        <taxon>Filobasidiales</taxon>
        <taxon>Filobasidiaceae</taxon>
        <taxon>Naganishia</taxon>
    </lineage>
</organism>
<name>A0ACC2XMD9_9TREE</name>
<evidence type="ECO:0000313" key="1">
    <source>
        <dbReference type="EMBL" id="KAJ9124529.1"/>
    </source>
</evidence>
<reference evidence="1" key="1">
    <citation type="submission" date="2023-04" db="EMBL/GenBank/DDBJ databases">
        <title>Draft Genome sequencing of Naganishia species isolated from polar environments using Oxford Nanopore Technology.</title>
        <authorList>
            <person name="Leo P."/>
            <person name="Venkateswaran K."/>
        </authorList>
    </citation>
    <scope>NUCLEOTIDE SEQUENCE</scope>
    <source>
        <strain evidence="1">DBVPG 5303</strain>
    </source>
</reference>
<protein>
    <submittedName>
        <fullName evidence="1">Uncharacterized protein</fullName>
    </submittedName>
</protein>
<keyword evidence="2" id="KW-1185">Reference proteome</keyword>
<gene>
    <name evidence="1" type="ORF">QFC24_003321</name>
</gene>
<sequence length="989" mass="108025">MSVEEFSGTTEGLDEWVAFLNAYAAGGVTSTTIPAIPDFLLGEAPVDRSNAADIHQFSFDAPAYSSTHITRDIAQRIGNYYIENKFFPPPRHPLEHLRTSIIQDYDLHSPEQVQSIQSTLNVLQAVYGGVVVFTLFEKNIQALNSVSGPPELLKALDLYPGKRIIPETSLCGHAALSTGAIFVPDFQNDWRYSRNPFASDSSPSAKEYINTQVTLAGYVGIPVTLLLDPAAAGETSVVPIGVINLLITDPEVTARMREPSHTMVLREITRLLQTQLRATWDCNRRSKDSQMRRSISDFIEQTLARPCAQLITNDMKGRTEEADSLKDFAELACTQMRAVLAKAEIAMIVDLRTTSTNVDPQNLPPLSLLALAGESSAVSDVQAKLARSPCTEALQAFLKTHPHSCGEKEHLPFTFGPDLSSGLESILPAGTKSQLLVPFLSSGGVMDSGIGEQYCFLIVVTSARPSYHFGSMETNFVKIMGGILRAHWLQSRVVEADAAKTRFLSSISHELRTPLHCIVNGLGLLKEAMDDGSSARRDEYLHLINQSSNLLEELLNSMLDFGTITQTMPNEQLAQTEEFDLAQAVTVAVQTSLPRLHRPVKGQKDVDVVVEYEDRDWTVRSDATAFKRMLVNGVTNAMKATQKGKIVIKLEAKSDGSGIICRIIDTGKGVSPDIADKIFLPFVKGDPWTPGAGLGLNITQGLVSRMKGTVQLIPNRDCGMTFQVELPICLRPRSAKDASSAPPLIRQLIHRNMTLTESTIAPSGRLLCNLVRLNSGLSSSDSGGSDRTDGPPQTPGIPDAKVAHDPLCRLRVLVVDDNQIGRKLVKRAIDNGKIDIKEADDGSTALEVFKTFAPHLVLTDIGMPFDGIRLSKEIRALEAQTARRRSRIYAITGLGSTDPRLAKDGLQGAAQLDGWLTKGKHGFLDFRKIVNDTTNELHREEQVTFDGDVNNNKNSSSSMVSNGEKPHGARDIARKIGIEEAIEDRPLPS</sequence>
<proteinExistence type="predicted"/>
<accession>A0ACC2XMD9</accession>
<dbReference type="Proteomes" id="UP001234202">
    <property type="component" value="Unassembled WGS sequence"/>
</dbReference>